<dbReference type="GO" id="GO:0016491">
    <property type="term" value="F:oxidoreductase activity"/>
    <property type="evidence" value="ECO:0007669"/>
    <property type="project" value="InterPro"/>
</dbReference>
<evidence type="ECO:0000313" key="3">
    <source>
        <dbReference type="Proteomes" id="UP000230790"/>
    </source>
</evidence>
<sequence length="266" mass="30202">MLDETLFPLSLYHKAKQLVWDPRDIDLAQDARDWQRMSERERDIITRLSAQFLGGEVAVTHDLTPLLAAIRRQGGLLEEEMFLTTQLFEESKHVEWFDRWWNAMGALQAPSCSAPYRQLFEVELPAALSRLLHDDSPRAQVEAIATYHIIIEGVLAETGYHGFARALRDHGLMPGTVRGVALVQRDEARHIAYGLYALGRLLRGEPALWDVLMARLNALLPLALEIVSETFAPYGDDIPFGLNPAEFIAYAGEQFDHRLSVLERDR</sequence>
<evidence type="ECO:0000313" key="2">
    <source>
        <dbReference type="EMBL" id="PJF48425.1"/>
    </source>
</evidence>
<comment type="caution">
    <text evidence="2">The sequence shown here is derived from an EMBL/GenBank/DDBJ whole genome shotgun (WGS) entry which is preliminary data.</text>
</comment>
<dbReference type="Pfam" id="PF00268">
    <property type="entry name" value="Ribonuc_red_sm"/>
    <property type="match status" value="1"/>
</dbReference>
<dbReference type="SUPFAM" id="SSF47240">
    <property type="entry name" value="Ferritin-like"/>
    <property type="match status" value="1"/>
</dbReference>
<gene>
    <name evidence="2" type="ORF">CUN48_03645</name>
</gene>
<organism evidence="2 3">
    <name type="scientific">Candidatus Thermofonsia Clade 3 bacterium</name>
    <dbReference type="NCBI Taxonomy" id="2364212"/>
    <lineage>
        <taxon>Bacteria</taxon>
        <taxon>Bacillati</taxon>
        <taxon>Chloroflexota</taxon>
        <taxon>Candidatus Thermofontia</taxon>
        <taxon>Candidatus Thermofonsia Clade 3</taxon>
    </lineage>
</organism>
<proteinExistence type="predicted"/>
<comment type="cofactor">
    <cofactor evidence="1">
        <name>Fe cation</name>
        <dbReference type="ChEBI" id="CHEBI:24875"/>
    </cofactor>
</comment>
<dbReference type="Proteomes" id="UP000230790">
    <property type="component" value="Unassembled WGS sequence"/>
</dbReference>
<dbReference type="InterPro" id="IPR000358">
    <property type="entry name" value="RNR_small_fam"/>
</dbReference>
<name>A0A2M8QF38_9CHLR</name>
<protein>
    <submittedName>
        <fullName evidence="2">Ribonucleotide-diphosphate reductase</fullName>
    </submittedName>
</protein>
<dbReference type="GO" id="GO:0009263">
    <property type="term" value="P:deoxyribonucleotide biosynthetic process"/>
    <property type="evidence" value="ECO:0007669"/>
    <property type="project" value="InterPro"/>
</dbReference>
<evidence type="ECO:0000256" key="1">
    <source>
        <dbReference type="ARBA" id="ARBA00001962"/>
    </source>
</evidence>
<dbReference type="NCBIfam" id="NF006200">
    <property type="entry name" value="PRK08326.1-3"/>
    <property type="match status" value="1"/>
</dbReference>
<dbReference type="EMBL" id="PGTN01000015">
    <property type="protein sequence ID" value="PJF48425.1"/>
    <property type="molecule type" value="Genomic_DNA"/>
</dbReference>
<dbReference type="InterPro" id="IPR012348">
    <property type="entry name" value="RNR-like"/>
</dbReference>
<dbReference type="Gene3D" id="1.10.620.20">
    <property type="entry name" value="Ribonucleotide Reductase, subunit A"/>
    <property type="match status" value="1"/>
</dbReference>
<accession>A0A2M8QF38</accession>
<dbReference type="AlphaFoldDB" id="A0A2M8QF38"/>
<dbReference type="InterPro" id="IPR009078">
    <property type="entry name" value="Ferritin-like_SF"/>
</dbReference>
<reference evidence="2 3" key="1">
    <citation type="submission" date="2017-11" db="EMBL/GenBank/DDBJ databases">
        <title>Evolution of Phototrophy in the Chloroflexi Phylum Driven by Horizontal Gene Transfer.</title>
        <authorList>
            <person name="Ward L.M."/>
            <person name="Hemp J."/>
            <person name="Shih P.M."/>
            <person name="Mcglynn S.E."/>
            <person name="Fischer W."/>
        </authorList>
    </citation>
    <scope>NUCLEOTIDE SEQUENCE [LARGE SCALE GENOMIC DNA]</scope>
    <source>
        <strain evidence="2">JP3_7</strain>
    </source>
</reference>